<dbReference type="GO" id="GO:0032259">
    <property type="term" value="P:methylation"/>
    <property type="evidence" value="ECO:0007669"/>
    <property type="project" value="UniProtKB-KW"/>
</dbReference>
<evidence type="ECO:0000259" key="1">
    <source>
        <dbReference type="Pfam" id="PF08241"/>
    </source>
</evidence>
<dbReference type="Proteomes" id="UP001245285">
    <property type="component" value="Unassembled WGS sequence"/>
</dbReference>
<accession>A0ABU3CG39</accession>
<dbReference type="EC" id="2.1.1.-" evidence="2"/>
<dbReference type="GO" id="GO:0008168">
    <property type="term" value="F:methyltransferase activity"/>
    <property type="evidence" value="ECO:0007669"/>
    <property type="project" value="UniProtKB-KW"/>
</dbReference>
<dbReference type="CDD" id="cd02440">
    <property type="entry name" value="AdoMet_MTases"/>
    <property type="match status" value="1"/>
</dbReference>
<protein>
    <submittedName>
        <fullName evidence="2">Class I SAM-dependent methyltransferase</fullName>
        <ecNumber evidence="2">2.1.1.-</ecNumber>
    </submittedName>
</protein>
<reference evidence="2 3" key="1">
    <citation type="submission" date="2023-09" db="EMBL/GenBank/DDBJ databases">
        <authorList>
            <person name="Rey-Velasco X."/>
        </authorList>
    </citation>
    <scope>NUCLEOTIDE SEQUENCE [LARGE SCALE GENOMIC DNA]</scope>
    <source>
        <strain evidence="2 3">F260</strain>
    </source>
</reference>
<keyword evidence="2" id="KW-0808">Transferase</keyword>
<keyword evidence="2" id="KW-0489">Methyltransferase</keyword>
<dbReference type="InterPro" id="IPR029063">
    <property type="entry name" value="SAM-dependent_MTases_sf"/>
</dbReference>
<dbReference type="SUPFAM" id="SSF53335">
    <property type="entry name" value="S-adenosyl-L-methionine-dependent methyltransferases"/>
    <property type="match status" value="1"/>
</dbReference>
<evidence type="ECO:0000313" key="3">
    <source>
        <dbReference type="Proteomes" id="UP001245285"/>
    </source>
</evidence>
<sequence>MNHTSKNQDKNKAHYEKLYAGYNINNILHWLNNRDVFLELATKTETSWFALYQGDFKYKLKGKKILEMGCGDCVNAAIMAGLGAEVYANDIADASGEIVKKINENFEFDHPIKFVKGDFLKNDLPGAQFDYVIGKAFLHHLEIPLETLFLTETARLLKPDGEARFFEPAVNSKLLDEIRWHIPIGNRPSKFNTTAFLKWKENDPHPDRSFSSKHWKKAGSKLFREVEIIPVGTLERFSRLFGWGERRNRFKRWALKNEKLLPKFINLILTRSQLIIYRGVVVNEK</sequence>
<dbReference type="InterPro" id="IPR013216">
    <property type="entry name" value="Methyltransf_11"/>
</dbReference>
<comment type="caution">
    <text evidence="2">The sequence shown here is derived from an EMBL/GenBank/DDBJ whole genome shotgun (WGS) entry which is preliminary data.</text>
</comment>
<dbReference type="EMBL" id="JAVRHO010000002">
    <property type="protein sequence ID" value="MDT0645320.1"/>
    <property type="molecule type" value="Genomic_DNA"/>
</dbReference>
<feature type="domain" description="Methyltransferase type 11" evidence="1">
    <location>
        <begin position="66"/>
        <end position="163"/>
    </location>
</feature>
<name>A0ABU3CG39_9FLAO</name>
<dbReference type="Pfam" id="PF08241">
    <property type="entry name" value="Methyltransf_11"/>
    <property type="match status" value="1"/>
</dbReference>
<dbReference type="RefSeq" id="WP_311493470.1">
    <property type="nucleotide sequence ID" value="NZ_JAVRHO010000002.1"/>
</dbReference>
<organism evidence="2 3">
    <name type="scientific">Autumnicola lenta</name>
    <dbReference type="NCBI Taxonomy" id="3075593"/>
    <lineage>
        <taxon>Bacteria</taxon>
        <taxon>Pseudomonadati</taxon>
        <taxon>Bacteroidota</taxon>
        <taxon>Flavobacteriia</taxon>
        <taxon>Flavobacteriales</taxon>
        <taxon>Flavobacteriaceae</taxon>
        <taxon>Autumnicola</taxon>
    </lineage>
</organism>
<dbReference type="PANTHER" id="PTHR43861">
    <property type="entry name" value="TRANS-ACONITATE 2-METHYLTRANSFERASE-RELATED"/>
    <property type="match status" value="1"/>
</dbReference>
<keyword evidence="3" id="KW-1185">Reference proteome</keyword>
<gene>
    <name evidence="2" type="ORF">RM545_01345</name>
</gene>
<proteinExistence type="predicted"/>
<dbReference type="Gene3D" id="3.40.50.150">
    <property type="entry name" value="Vaccinia Virus protein VP39"/>
    <property type="match status" value="1"/>
</dbReference>
<evidence type="ECO:0000313" key="2">
    <source>
        <dbReference type="EMBL" id="MDT0645320.1"/>
    </source>
</evidence>